<dbReference type="Gene3D" id="2.60.120.260">
    <property type="entry name" value="Galactose-binding domain-like"/>
    <property type="match status" value="1"/>
</dbReference>
<gene>
    <name evidence="6" type="ORF">H7344_19520</name>
</gene>
<dbReference type="InterPro" id="IPR001764">
    <property type="entry name" value="Glyco_hydro_3_N"/>
</dbReference>
<dbReference type="InterPro" id="IPR017853">
    <property type="entry name" value="GH"/>
</dbReference>
<dbReference type="SMART" id="SM01217">
    <property type="entry name" value="Fn3_like"/>
    <property type="match status" value="1"/>
</dbReference>
<organism evidence="6 7">
    <name type="scientific">Nocardioides deserti</name>
    <dbReference type="NCBI Taxonomy" id="1588644"/>
    <lineage>
        <taxon>Bacteria</taxon>
        <taxon>Bacillati</taxon>
        <taxon>Actinomycetota</taxon>
        <taxon>Actinomycetes</taxon>
        <taxon>Propionibacteriales</taxon>
        <taxon>Nocardioidaceae</taxon>
        <taxon>Nocardioides</taxon>
    </lineage>
</organism>
<reference evidence="6 7" key="1">
    <citation type="submission" date="2020-08" db="EMBL/GenBank/DDBJ databases">
        <title>novel species in genus Nocardioides.</title>
        <authorList>
            <person name="Zhang G."/>
        </authorList>
    </citation>
    <scope>NUCLEOTIDE SEQUENCE [LARGE SCALE GENOMIC DNA]</scope>
    <source>
        <strain evidence="6 7">SC8A-24</strain>
    </source>
</reference>
<evidence type="ECO:0000256" key="3">
    <source>
        <dbReference type="SAM" id="MobiDB-lite"/>
    </source>
</evidence>
<keyword evidence="4" id="KW-0732">Signal</keyword>
<dbReference type="InterPro" id="IPR036881">
    <property type="entry name" value="Glyco_hydro_3_C_sf"/>
</dbReference>
<evidence type="ECO:0000313" key="7">
    <source>
        <dbReference type="Proteomes" id="UP000604001"/>
    </source>
</evidence>
<dbReference type="SUPFAM" id="SSF51445">
    <property type="entry name" value="(Trans)glycosidases"/>
    <property type="match status" value="1"/>
</dbReference>
<feature type="region of interest" description="Disordered" evidence="3">
    <location>
        <begin position="438"/>
        <end position="470"/>
    </location>
</feature>
<dbReference type="Gene3D" id="3.40.50.1700">
    <property type="entry name" value="Glycoside hydrolase family 3 C-terminal domain"/>
    <property type="match status" value="1"/>
</dbReference>
<dbReference type="SMART" id="SM00758">
    <property type="entry name" value="PA14"/>
    <property type="match status" value="1"/>
</dbReference>
<comment type="caution">
    <text evidence="6">The sequence shown here is derived from an EMBL/GenBank/DDBJ whole genome shotgun (WGS) entry which is preliminary data.</text>
</comment>
<evidence type="ECO:0000256" key="2">
    <source>
        <dbReference type="ARBA" id="ARBA00022801"/>
    </source>
</evidence>
<dbReference type="Pfam" id="PF01915">
    <property type="entry name" value="Glyco_hydro_3_C"/>
    <property type="match status" value="1"/>
</dbReference>
<dbReference type="InterPro" id="IPR050288">
    <property type="entry name" value="Cellulose_deg_GH3"/>
</dbReference>
<dbReference type="InterPro" id="IPR037524">
    <property type="entry name" value="PA14/GLEYA"/>
</dbReference>
<dbReference type="EMBL" id="JACMYC010000023">
    <property type="protein sequence ID" value="MBC2962484.1"/>
    <property type="molecule type" value="Genomic_DNA"/>
</dbReference>
<dbReference type="Pfam" id="PF14310">
    <property type="entry name" value="Fn3-like"/>
    <property type="match status" value="1"/>
</dbReference>
<dbReference type="SUPFAM" id="SSF52279">
    <property type="entry name" value="Beta-D-glucan exohydrolase, C-terminal domain"/>
    <property type="match status" value="1"/>
</dbReference>
<proteinExistence type="inferred from homology"/>
<evidence type="ECO:0000256" key="4">
    <source>
        <dbReference type="SAM" id="SignalP"/>
    </source>
</evidence>
<dbReference type="Pfam" id="PF07691">
    <property type="entry name" value="PA14"/>
    <property type="match status" value="1"/>
</dbReference>
<protein>
    <submittedName>
        <fullName evidence="6">Glycoside hydrolase family 3 C-terminal domain-containing protein</fullName>
    </submittedName>
</protein>
<dbReference type="Gene3D" id="2.60.40.10">
    <property type="entry name" value="Immunoglobulins"/>
    <property type="match status" value="1"/>
</dbReference>
<dbReference type="InterPro" id="IPR011658">
    <property type="entry name" value="PA14_dom"/>
</dbReference>
<dbReference type="Gene3D" id="3.20.20.300">
    <property type="entry name" value="Glycoside hydrolase, family 3, N-terminal domain"/>
    <property type="match status" value="1"/>
</dbReference>
<dbReference type="Pfam" id="PF00933">
    <property type="entry name" value="Glyco_hydro_3"/>
    <property type="match status" value="1"/>
</dbReference>
<dbReference type="InterPro" id="IPR036962">
    <property type="entry name" value="Glyco_hydro_3_N_sf"/>
</dbReference>
<evidence type="ECO:0000259" key="5">
    <source>
        <dbReference type="PROSITE" id="PS51820"/>
    </source>
</evidence>
<dbReference type="Proteomes" id="UP000604001">
    <property type="component" value="Unassembled WGS sequence"/>
</dbReference>
<dbReference type="InterPro" id="IPR002772">
    <property type="entry name" value="Glyco_hydro_3_C"/>
</dbReference>
<dbReference type="InterPro" id="IPR013783">
    <property type="entry name" value="Ig-like_fold"/>
</dbReference>
<dbReference type="PRINTS" id="PR00133">
    <property type="entry name" value="GLHYDRLASE3"/>
</dbReference>
<accession>A0ABR6UEU1</accession>
<feature type="signal peptide" evidence="4">
    <location>
        <begin position="1"/>
        <end position="28"/>
    </location>
</feature>
<evidence type="ECO:0000256" key="1">
    <source>
        <dbReference type="ARBA" id="ARBA00005336"/>
    </source>
</evidence>
<dbReference type="PANTHER" id="PTHR42715">
    <property type="entry name" value="BETA-GLUCOSIDASE"/>
    <property type="match status" value="1"/>
</dbReference>
<dbReference type="PROSITE" id="PS51820">
    <property type="entry name" value="PA14"/>
    <property type="match status" value="1"/>
</dbReference>
<dbReference type="RefSeq" id="WP_186347655.1">
    <property type="nucleotide sequence ID" value="NZ_BMMR01000006.1"/>
</dbReference>
<comment type="similarity">
    <text evidence="1">Belongs to the glycosyl hydrolase 3 family.</text>
</comment>
<feature type="chain" id="PRO_5045164167" evidence="4">
    <location>
        <begin position="29"/>
        <end position="915"/>
    </location>
</feature>
<dbReference type="InterPro" id="IPR026891">
    <property type="entry name" value="Fn3-like"/>
</dbReference>
<keyword evidence="2 6" id="KW-0378">Hydrolase</keyword>
<keyword evidence="7" id="KW-1185">Reference proteome</keyword>
<name>A0ABR6UEU1_9ACTN</name>
<dbReference type="PANTHER" id="PTHR42715:SF10">
    <property type="entry name" value="BETA-GLUCOSIDASE"/>
    <property type="match status" value="1"/>
</dbReference>
<evidence type="ECO:0000313" key="6">
    <source>
        <dbReference type="EMBL" id="MBC2962484.1"/>
    </source>
</evidence>
<feature type="domain" description="PA14" evidence="5">
    <location>
        <begin position="473"/>
        <end position="636"/>
    </location>
</feature>
<sequence>MLLRPAAKTTALLTAGLVVPALLTSMLAAPPAAGEPTAPAGATSVSTPDRADRAARAWLARGLSVDERADRLAAVMTREEKLQLFEANPSTPIPELGVPARKEKDGCCGVSLADAAETPTTGLPKSISLAATFNQRLARRYGLQIGREAWRTGFAGVTAPTSDLIRTPHFGRRGESFSEDPLLAGRLPAAVVEGVQQQPGVYSLAKHYVGNHQETSRQGVNQVIPERALHEIYARPWEHIVRSADPGAVMCAFQQVNGEYACANDHLLEDILKGAWNFPGWVSSDFNACPDYTAYTRGVDVCAPDLGSASVEQALADGTLSERRFEDMVHRILRTFFAQGVIDNPPPGTLDVPSQDVPGGLVPAFMLDEGARLARRVAGQGAVLLKNSARLLPLSPDDSVALIGPDADRYIDMFGSPSVPNPGRLSTIVDGVTGRSEAEVTHRPGGDTTRYGDTLGGAAPVPSGVLAPSGADGGQRGLRASYFLGFQGDNPRGAELVRVEDQVNHRTGTGGLIGFFGLNPSPAPLIPLPFAVQPMTALYEGTLTPAVTGTYRLGVRGMGTFRLAVDGQTLVARDQVGLQDHLEPIRLEAGQEYDIRLTYQPDAPRQCCGADVPGPTVRLAWEPPSADASPQIREAVQAAAQADVAVVVASTLEGEAADLHSLQLPQDQDRLIRAVARANPRTVVVLATGGPVLTPWLGRVGALLEAWIPGEQQGRAVADVLYGDVNPGGKLPVTFPASESQPREIGVENPSLQFNVPNPTTTFTEGVNVGYRGYDTRRLRPRFPFGHGLSYTTFGYSRLQVRDPRGRVDGRVSVRVRNTGRRTGTEVVQVYHGRLPNASTPPRQLVGWARVTLRPGRSTTVRIPLRTGRSDRLLAYWKVTGNRQGGRWVTPEGRVPIYVGSSSRDIRLTGTLRLD</sequence>
<dbReference type="GO" id="GO:0016787">
    <property type="term" value="F:hydrolase activity"/>
    <property type="evidence" value="ECO:0007669"/>
    <property type="project" value="UniProtKB-KW"/>
</dbReference>